<dbReference type="RefSeq" id="WP_021694536.1">
    <property type="nucleotide sequence ID" value="NZ_BATB01000037.1"/>
</dbReference>
<dbReference type="InterPro" id="IPR049021">
    <property type="entry name" value="AmiR_N"/>
</dbReference>
<feature type="domain" description="ANTAR" evidence="2">
    <location>
        <begin position="126"/>
        <end position="186"/>
    </location>
</feature>
<dbReference type="InterPro" id="IPR008327">
    <property type="entry name" value="Sig_transdc_resp-reg_antiterm"/>
</dbReference>
<dbReference type="STRING" id="1337093.MBELCI_2487"/>
<dbReference type="eggNOG" id="COG3707">
    <property type="taxonomic scope" value="Bacteria"/>
</dbReference>
<evidence type="ECO:0000259" key="2">
    <source>
        <dbReference type="PROSITE" id="PS50921"/>
    </source>
</evidence>
<dbReference type="PROSITE" id="PS50921">
    <property type="entry name" value="ANTAR"/>
    <property type="match status" value="1"/>
</dbReference>
<protein>
    <submittedName>
        <fullName evidence="3">Two component response regulator</fullName>
    </submittedName>
</protein>
<dbReference type="PIRSF" id="PIRSF036382">
    <property type="entry name" value="RR_antiterm"/>
    <property type="match status" value="1"/>
</dbReference>
<accession>U2Z4V3</accession>
<dbReference type="Pfam" id="PF21332">
    <property type="entry name" value="AmiR_N"/>
    <property type="match status" value="1"/>
</dbReference>
<dbReference type="SUPFAM" id="SSF52172">
    <property type="entry name" value="CheY-like"/>
    <property type="match status" value="1"/>
</dbReference>
<dbReference type="InterPro" id="IPR036388">
    <property type="entry name" value="WH-like_DNA-bd_sf"/>
</dbReference>
<sequence>MSRRFATPELGGATALVLHRPHASVQALSRQLAAIGLRAVAVWPELGPEALAADFVFFDADQCHDAMFPWPPGEAPMPMIALIGSEAPGRIEWALGQGADAHLLKPIGAAGGYSALLIARQGFEARCQASGEIATLKARLAERQTIVRAVLMLMARGRSEDEAYAQLRALAMAWRETIEQAARRIAADPGGTDETADTDETTGLRKGHDV</sequence>
<dbReference type="SMART" id="SM01012">
    <property type="entry name" value="ANTAR"/>
    <property type="match status" value="1"/>
</dbReference>
<proteinExistence type="predicted"/>
<dbReference type="Pfam" id="PF03861">
    <property type="entry name" value="ANTAR"/>
    <property type="match status" value="1"/>
</dbReference>
<dbReference type="Gene3D" id="3.40.50.2300">
    <property type="match status" value="1"/>
</dbReference>
<name>U2Z4V3_9RHOB</name>
<dbReference type="AlphaFoldDB" id="U2Z4V3"/>
<evidence type="ECO:0000313" key="4">
    <source>
        <dbReference type="Proteomes" id="UP000016566"/>
    </source>
</evidence>
<dbReference type="GO" id="GO:0003723">
    <property type="term" value="F:RNA binding"/>
    <property type="evidence" value="ECO:0007669"/>
    <property type="project" value="InterPro"/>
</dbReference>
<comment type="caution">
    <text evidence="3">The sequence shown here is derived from an EMBL/GenBank/DDBJ whole genome shotgun (WGS) entry which is preliminary data.</text>
</comment>
<reference evidence="3" key="1">
    <citation type="journal article" date="2013" name="Genome Announc.">
        <title>Draft Genome Sequence of Loktanella cinnabarina LL-001T, Isolated from Deep-Sea Floor Sediment.</title>
        <authorList>
            <person name="Nishi S."/>
            <person name="Tsubouchi T."/>
            <person name="Takaki Y."/>
            <person name="Koyanagi R."/>
            <person name="Satoh N."/>
            <person name="Maruyama T."/>
            <person name="Hatada Y."/>
        </authorList>
    </citation>
    <scope>NUCLEOTIDE SEQUENCE [LARGE SCALE GENOMIC DNA]</scope>
    <source>
        <strain evidence="3">LL-001</strain>
    </source>
</reference>
<dbReference type="Proteomes" id="UP000016566">
    <property type="component" value="Unassembled WGS sequence"/>
</dbReference>
<keyword evidence="4" id="KW-1185">Reference proteome</keyword>
<dbReference type="InterPro" id="IPR005561">
    <property type="entry name" value="ANTAR"/>
</dbReference>
<gene>
    <name evidence="3" type="ORF">MBELCI_2487</name>
</gene>
<dbReference type="InterPro" id="IPR011006">
    <property type="entry name" value="CheY-like_superfamily"/>
</dbReference>
<evidence type="ECO:0000256" key="1">
    <source>
        <dbReference type="SAM" id="MobiDB-lite"/>
    </source>
</evidence>
<dbReference type="EMBL" id="BATB01000037">
    <property type="protein sequence ID" value="GAD56435.1"/>
    <property type="molecule type" value="Genomic_DNA"/>
</dbReference>
<evidence type="ECO:0000313" key="3">
    <source>
        <dbReference type="EMBL" id="GAD56435.1"/>
    </source>
</evidence>
<dbReference type="Gene3D" id="1.10.10.10">
    <property type="entry name" value="Winged helix-like DNA-binding domain superfamily/Winged helix DNA-binding domain"/>
    <property type="match status" value="1"/>
</dbReference>
<dbReference type="OrthoDB" id="6159164at2"/>
<organism evidence="3 4">
    <name type="scientific">Limimaricola cinnabarinus LL-001</name>
    <dbReference type="NCBI Taxonomy" id="1337093"/>
    <lineage>
        <taxon>Bacteria</taxon>
        <taxon>Pseudomonadati</taxon>
        <taxon>Pseudomonadota</taxon>
        <taxon>Alphaproteobacteria</taxon>
        <taxon>Rhodobacterales</taxon>
        <taxon>Paracoccaceae</taxon>
        <taxon>Limimaricola</taxon>
    </lineage>
</organism>
<feature type="region of interest" description="Disordered" evidence="1">
    <location>
        <begin position="185"/>
        <end position="210"/>
    </location>
</feature>